<name>A0A060ZRS1_9ACTN</name>
<reference evidence="2 3" key="2">
    <citation type="submission" date="2021-03" db="EMBL/GenBank/DDBJ databases">
        <title>Genomic Encyclopedia of Type Strains, Phase IV (KMG-IV): sequencing the most valuable type-strain genomes for metagenomic binning, comparative biology and taxonomic classification.</title>
        <authorList>
            <person name="Goeker M."/>
        </authorList>
    </citation>
    <scope>NUCLEOTIDE SEQUENCE [LARGE SCALE GENOMIC DNA]</scope>
    <source>
        <strain evidence="2 3">DSM 41954</strain>
    </source>
</reference>
<evidence type="ECO:0000313" key="1">
    <source>
        <dbReference type="EMBL" id="CDR08897.1"/>
    </source>
</evidence>
<dbReference type="HOGENOM" id="CLU_848953_0_0_11"/>
<reference evidence="1" key="1">
    <citation type="submission" date="2014-05" db="EMBL/GenBank/DDBJ databases">
        <authorList>
            <person name="Horn Fabian"/>
        </authorList>
    </citation>
    <scope>NUCLEOTIDE SEQUENCE</scope>
</reference>
<evidence type="ECO:0000313" key="3">
    <source>
        <dbReference type="Proteomes" id="UP000756710"/>
    </source>
</evidence>
<gene>
    <name evidence="2" type="ORF">J2Z30_005358</name>
    <name evidence="1" type="ORF">SIRAN5537</name>
</gene>
<sequence>MTTVAEGAVKRLLTSETTASLRTRYEGSNICTWIGFKHINYLVEEAILCHFADADLPARALYAEAGLGVDIVDLDTRILHALYMDETVQARVVPTAGDDDSFISFTVSLHADRDGADTKVVGANAKVVLRSDSYVEAAGEPPAELARFVTDRLSTPGAVAPEPPELTGADLMAVTTSLSAGRGTSGPDPVLDLLTSGKNAFGWKWRIPYPYCHFSERLQMSSYLRQMEEVVDLFLADRGISVKTLLDERRWIPACPHSRIQILDEALMEEDLYTVYTVENVFKDFTYTSRMDCYVVRDGRLVPTATGKVTHGYALIENRRDWNLINFDERVSKALRGES</sequence>
<dbReference type="EMBL" id="JAGGLR010000015">
    <property type="protein sequence ID" value="MBP2064335.1"/>
    <property type="molecule type" value="Genomic_DNA"/>
</dbReference>
<keyword evidence="3" id="KW-1185">Reference proteome</keyword>
<dbReference type="EMBL" id="LK022848">
    <property type="protein sequence ID" value="CDR08897.1"/>
    <property type="molecule type" value="Genomic_DNA"/>
</dbReference>
<dbReference type="RefSeq" id="WP_044573505.1">
    <property type="nucleotide sequence ID" value="NZ_BAABDR010000022.1"/>
</dbReference>
<dbReference type="Gene3D" id="3.10.129.10">
    <property type="entry name" value="Hotdog Thioesterase"/>
    <property type="match status" value="1"/>
</dbReference>
<dbReference type="InterPro" id="IPR029069">
    <property type="entry name" value="HotDog_dom_sf"/>
</dbReference>
<evidence type="ECO:0000313" key="2">
    <source>
        <dbReference type="EMBL" id="MBP2064335.1"/>
    </source>
</evidence>
<accession>A0A060ZRS1</accession>
<proteinExistence type="predicted"/>
<organism evidence="1">
    <name type="scientific">Streptomyces iranensis</name>
    <dbReference type="NCBI Taxonomy" id="576784"/>
    <lineage>
        <taxon>Bacteria</taxon>
        <taxon>Bacillati</taxon>
        <taxon>Actinomycetota</taxon>
        <taxon>Actinomycetes</taxon>
        <taxon>Kitasatosporales</taxon>
        <taxon>Streptomycetaceae</taxon>
        <taxon>Streptomyces</taxon>
        <taxon>Streptomyces violaceusniger group</taxon>
    </lineage>
</organism>
<dbReference type="GeneID" id="32466339"/>
<dbReference type="Proteomes" id="UP000756710">
    <property type="component" value="Unassembled WGS sequence"/>
</dbReference>
<dbReference type="AlphaFoldDB" id="A0A060ZRS1"/>
<protein>
    <submittedName>
        <fullName evidence="2">Acyl-CoA thioesterase FadM</fullName>
    </submittedName>
</protein>
<dbReference type="SUPFAM" id="SSF54637">
    <property type="entry name" value="Thioesterase/thiol ester dehydrase-isomerase"/>
    <property type="match status" value="1"/>
</dbReference>